<sequence length="135" mass="15368">MAFLSDVEQMFHQVYVQPSDRNALRFLWWPNGDLQGEPEEYNMNVHLFGATSSPSVCSYALHKAAEDSREEYSVQTIETINNSFYVDDCLKSVANVNEAISLVKELTSLLAKRGFRLTKWVSNEREVLSAVPSME</sequence>
<dbReference type="RefSeq" id="XP_031548598.1">
    <property type="nucleotide sequence ID" value="XM_031692738.1"/>
</dbReference>
<dbReference type="PANTHER" id="PTHR47331:SF1">
    <property type="entry name" value="GAG-LIKE PROTEIN"/>
    <property type="match status" value="1"/>
</dbReference>
<dbReference type="Proteomes" id="UP000515163">
    <property type="component" value="Unplaced"/>
</dbReference>
<keyword evidence="2" id="KW-1185">Reference proteome</keyword>
<dbReference type="SUPFAM" id="SSF56672">
    <property type="entry name" value="DNA/RNA polymerases"/>
    <property type="match status" value="1"/>
</dbReference>
<dbReference type="PANTHER" id="PTHR47331">
    <property type="entry name" value="PHD-TYPE DOMAIN-CONTAINING PROTEIN"/>
    <property type="match status" value="1"/>
</dbReference>
<gene>
    <name evidence="3" type="primary">LOC116286277</name>
</gene>
<feature type="domain" description="Reverse transcriptase" evidence="1">
    <location>
        <begin position="6"/>
        <end position="118"/>
    </location>
</feature>
<evidence type="ECO:0000313" key="3">
    <source>
        <dbReference type="RefSeq" id="XP_031548598.1"/>
    </source>
</evidence>
<evidence type="ECO:0000259" key="1">
    <source>
        <dbReference type="Pfam" id="PF00078"/>
    </source>
</evidence>
<dbReference type="InParanoid" id="A0A6P8GYJ1"/>
<dbReference type="OrthoDB" id="10051210at2759"/>
<accession>A0A6P8GYJ1</accession>
<dbReference type="Pfam" id="PF00078">
    <property type="entry name" value="RVT_1"/>
    <property type="match status" value="1"/>
</dbReference>
<dbReference type="InterPro" id="IPR000477">
    <property type="entry name" value="RT_dom"/>
</dbReference>
<name>A0A6P8GYJ1_ACTTE</name>
<dbReference type="InterPro" id="IPR043502">
    <property type="entry name" value="DNA/RNA_pol_sf"/>
</dbReference>
<protein>
    <submittedName>
        <fullName evidence="3">Uncharacterized protein LOC116286277</fullName>
    </submittedName>
</protein>
<proteinExistence type="predicted"/>
<dbReference type="KEGG" id="aten:116286277"/>
<reference evidence="3" key="1">
    <citation type="submission" date="2025-08" db="UniProtKB">
        <authorList>
            <consortium name="RefSeq"/>
        </authorList>
    </citation>
    <scope>IDENTIFICATION</scope>
    <source>
        <tissue evidence="3">Tentacle</tissue>
    </source>
</reference>
<dbReference type="AlphaFoldDB" id="A0A6P8GYJ1"/>
<evidence type="ECO:0000313" key="2">
    <source>
        <dbReference type="Proteomes" id="UP000515163"/>
    </source>
</evidence>
<dbReference type="GeneID" id="116286277"/>
<organism evidence="2 3">
    <name type="scientific">Actinia tenebrosa</name>
    <name type="common">Australian red waratah sea anemone</name>
    <dbReference type="NCBI Taxonomy" id="6105"/>
    <lineage>
        <taxon>Eukaryota</taxon>
        <taxon>Metazoa</taxon>
        <taxon>Cnidaria</taxon>
        <taxon>Anthozoa</taxon>
        <taxon>Hexacorallia</taxon>
        <taxon>Actiniaria</taxon>
        <taxon>Actiniidae</taxon>
        <taxon>Actinia</taxon>
    </lineage>
</organism>